<reference evidence="11" key="1">
    <citation type="submission" date="2021-07" db="EMBL/GenBank/DDBJ databases">
        <title>Genome Resource of American Ginseng Black Spot Pathogen Alternaria panax.</title>
        <authorList>
            <person name="Qiu C."/>
            <person name="Wang W."/>
            <person name="Liu Z."/>
        </authorList>
    </citation>
    <scope>NUCLEOTIDE SEQUENCE</scope>
    <source>
        <strain evidence="11">BNCC115425</strain>
    </source>
</reference>
<accession>A0AAD4NWJ7</accession>
<dbReference type="EMBL" id="JAANER010000001">
    <property type="protein sequence ID" value="KAG9196555.1"/>
    <property type="molecule type" value="Genomic_DNA"/>
</dbReference>
<gene>
    <name evidence="11" type="ORF">G6011_01676</name>
</gene>
<dbReference type="InterPro" id="IPR008909">
    <property type="entry name" value="DALR_anticod-bd"/>
</dbReference>
<dbReference type="EC" id="6.1.1.19" evidence="2"/>
<comment type="similarity">
    <text evidence="1">Belongs to the class-I aminoacyl-tRNA synthetase family.</text>
</comment>
<dbReference type="Pfam" id="PF00750">
    <property type="entry name" value="tRNA-synt_1d"/>
    <property type="match status" value="1"/>
</dbReference>
<protein>
    <recommendedName>
        <fullName evidence="2">arginine--tRNA ligase</fullName>
        <ecNumber evidence="2">6.1.1.19</ecNumber>
    </recommendedName>
</protein>
<comment type="catalytic activity">
    <reaction evidence="8">
        <text>tRNA(Arg) + L-arginine + ATP = L-arginyl-tRNA(Arg) + AMP + diphosphate</text>
        <dbReference type="Rhea" id="RHEA:20301"/>
        <dbReference type="Rhea" id="RHEA-COMP:9658"/>
        <dbReference type="Rhea" id="RHEA-COMP:9673"/>
        <dbReference type="ChEBI" id="CHEBI:30616"/>
        <dbReference type="ChEBI" id="CHEBI:32682"/>
        <dbReference type="ChEBI" id="CHEBI:33019"/>
        <dbReference type="ChEBI" id="CHEBI:78442"/>
        <dbReference type="ChEBI" id="CHEBI:78513"/>
        <dbReference type="ChEBI" id="CHEBI:456215"/>
        <dbReference type="EC" id="6.1.1.19"/>
    </reaction>
</comment>
<dbReference type="GO" id="GO:0005524">
    <property type="term" value="F:ATP binding"/>
    <property type="evidence" value="ECO:0007669"/>
    <property type="project" value="UniProtKB-KW"/>
</dbReference>
<dbReference type="InterPro" id="IPR035684">
    <property type="entry name" value="ArgRS_core"/>
</dbReference>
<dbReference type="Gene3D" id="1.10.730.10">
    <property type="entry name" value="Isoleucyl-tRNA Synthetase, Domain 1"/>
    <property type="match status" value="1"/>
</dbReference>
<evidence type="ECO:0000256" key="3">
    <source>
        <dbReference type="ARBA" id="ARBA00022598"/>
    </source>
</evidence>
<dbReference type="PANTHER" id="PTHR11956:SF11">
    <property type="entry name" value="ARGININE--TRNA LIGASE, MITOCHONDRIAL-RELATED"/>
    <property type="match status" value="1"/>
</dbReference>
<keyword evidence="7" id="KW-0030">Aminoacyl-tRNA synthetase</keyword>
<proteinExistence type="inferred from homology"/>
<dbReference type="PRINTS" id="PR01038">
    <property type="entry name" value="TRNASYNTHARG"/>
</dbReference>
<keyword evidence="4" id="KW-0547">Nucleotide-binding</keyword>
<dbReference type="SMART" id="SM00836">
    <property type="entry name" value="DALR_1"/>
    <property type="match status" value="1"/>
</dbReference>
<dbReference type="PANTHER" id="PTHR11956">
    <property type="entry name" value="ARGINYL-TRNA SYNTHETASE"/>
    <property type="match status" value="1"/>
</dbReference>
<evidence type="ECO:0000256" key="2">
    <source>
        <dbReference type="ARBA" id="ARBA00012837"/>
    </source>
</evidence>
<dbReference type="InterPro" id="IPR009080">
    <property type="entry name" value="tRNAsynth_Ia_anticodon-bd"/>
</dbReference>
<dbReference type="Pfam" id="PF05746">
    <property type="entry name" value="DALR_1"/>
    <property type="match status" value="1"/>
</dbReference>
<feature type="domain" description="DALR anticodon binding" evidence="10">
    <location>
        <begin position="1046"/>
        <end position="1166"/>
    </location>
</feature>
<keyword evidence="3 11" id="KW-0436">Ligase</keyword>
<evidence type="ECO:0000256" key="1">
    <source>
        <dbReference type="ARBA" id="ARBA00005594"/>
    </source>
</evidence>
<evidence type="ECO:0000256" key="4">
    <source>
        <dbReference type="ARBA" id="ARBA00022741"/>
    </source>
</evidence>
<comment type="caution">
    <text evidence="11">The sequence shown here is derived from an EMBL/GenBank/DDBJ whole genome shotgun (WGS) entry which is preliminary data.</text>
</comment>
<dbReference type="NCBIfam" id="TIGR00456">
    <property type="entry name" value="argS"/>
    <property type="match status" value="1"/>
</dbReference>
<dbReference type="AlphaFoldDB" id="A0AAD4NWJ7"/>
<evidence type="ECO:0000313" key="11">
    <source>
        <dbReference type="EMBL" id="KAG9196555.1"/>
    </source>
</evidence>
<dbReference type="Proteomes" id="UP001199106">
    <property type="component" value="Unassembled WGS sequence"/>
</dbReference>
<organism evidence="11 12">
    <name type="scientific">Alternaria panax</name>
    <dbReference type="NCBI Taxonomy" id="48097"/>
    <lineage>
        <taxon>Eukaryota</taxon>
        <taxon>Fungi</taxon>
        <taxon>Dikarya</taxon>
        <taxon>Ascomycota</taxon>
        <taxon>Pezizomycotina</taxon>
        <taxon>Dothideomycetes</taxon>
        <taxon>Pleosporomycetidae</taxon>
        <taxon>Pleosporales</taxon>
        <taxon>Pleosporineae</taxon>
        <taxon>Pleosporaceae</taxon>
        <taxon>Alternaria</taxon>
        <taxon>Alternaria sect. Panax</taxon>
    </lineage>
</organism>
<dbReference type="SUPFAM" id="SSF52374">
    <property type="entry name" value="Nucleotidylyl transferase"/>
    <property type="match status" value="1"/>
</dbReference>
<evidence type="ECO:0000256" key="9">
    <source>
        <dbReference type="SAM" id="MobiDB-lite"/>
    </source>
</evidence>
<dbReference type="GO" id="GO:0032543">
    <property type="term" value="P:mitochondrial translation"/>
    <property type="evidence" value="ECO:0007669"/>
    <property type="project" value="TreeGrafter"/>
</dbReference>
<dbReference type="GO" id="GO:0006420">
    <property type="term" value="P:arginyl-tRNA aminoacylation"/>
    <property type="evidence" value="ECO:0007669"/>
    <property type="project" value="InterPro"/>
</dbReference>
<dbReference type="SUPFAM" id="SSF55190">
    <property type="entry name" value="Arginyl-tRNA synthetase (ArgRS), N-terminal 'additional' domain"/>
    <property type="match status" value="1"/>
</dbReference>
<dbReference type="Gene3D" id="3.40.50.620">
    <property type="entry name" value="HUPs"/>
    <property type="match status" value="1"/>
</dbReference>
<evidence type="ECO:0000256" key="5">
    <source>
        <dbReference type="ARBA" id="ARBA00022840"/>
    </source>
</evidence>
<evidence type="ECO:0000259" key="10">
    <source>
        <dbReference type="SMART" id="SM00836"/>
    </source>
</evidence>
<sequence length="1177" mass="132595">MSPLFSNGRVYRQWPSKYFQSRKPKDDRPYVDSLNRHDTFNQGIRLFLQQYEDDKTFFPVEVVSQFCRNISRQQMLTSNKRTAWLDDRSKPLVSELAANTAPCGPDIGTVILSNADVDIESETDKSAGAPLQRRSITPISRNYKECLSPGELYYHLRQKRFDHDKLEDADRRLVYIADPDPCYILALTNTERNYQKNPLFELLWKFLDRQTSLEVSIPLRGYSVFQLEIHLPCFALRVTPPEELRSRKRKSLQSDWMDLSFLAEDVEEGIMGMHLAHFSLTVCGTDNLRWTAYALETESFDPDRGDEYRVPDRRSDEISMGQLDADKTIWDPREYFLNICQVRAEHMLKETRDLVRVIEASYTRRALCQQFSHAARNNKSSTLDWNEDMLLLMQHLIPKISKATESWTRFAQDGKDIGYFRDCHQHTYIDSRARNEQLLGSLDQTFDKIKCLQGTLERVEVRCEKLAERLGFGLTRQGSQIGEFTISIVSPIVIVASIFAIPDPILSYERNSLSFFLTTAIGVGANASTQRTAVKMLEMDTLERCLAALNLASPLTKVATADVLANPLDICRVRLAEILASALDCNIESAYKSIQWPNNIFNGDLAIVLPKLRPGLKVDVIATELLGKFPKEDPLFLYPFVDGVHFRIQLKPSSVPQLLLPYTSARKSRYGSTTGKEHKKLVVEFSSPNITSEFQGKHLRSTIVGAFIGRLHELMGYDVTRINYLGDWGKPIALLYVGWSKYGSEEAYGADPVGHLLEVYHKIEDDFKPEQAASKQARDEVAKEGEDKGEAQVEIESKGIFAERNEAFKKLEEGDEELVAFWKRVRDTNIDNYTKFYERLGVRFDEYSGESQIEPDTMVEVEQMLKNKGISEESGGSQIIHMQTLGAKAGTAIIRDRSGSSTYLLRDLAAVLERSRRYSFDKMIYVVASDNSVHFTQLIKVLEALDMKDLAGKLHHVKFSEVSKMAAALGKGYQPQGILNACEEAMTAFSEADAKKLETIGGPVDTKEGLATSALLVQELSTRLTTTHAFDTSTMASFKLGSGPDLQYWLAKLRLLLKGADAAAELSDEDFETLAEEDPANLLRVLAQYPEVINATYHSLEPAGVVTYLASVTDQLSECLREDEEDEAEGEEDTKVTPGLAALYDATAVVLENGMKLLGLAPIAQSAPERADTPVMD</sequence>
<dbReference type="InterPro" id="IPR014729">
    <property type="entry name" value="Rossmann-like_a/b/a_fold"/>
</dbReference>
<dbReference type="InterPro" id="IPR001278">
    <property type="entry name" value="Arg-tRNA-ligase"/>
</dbReference>
<feature type="region of interest" description="Disordered" evidence="9">
    <location>
        <begin position="771"/>
        <end position="790"/>
    </location>
</feature>
<dbReference type="InterPro" id="IPR036695">
    <property type="entry name" value="Arg-tRNA-synth_N_sf"/>
</dbReference>
<feature type="compositionally biased region" description="Basic and acidic residues" evidence="9">
    <location>
        <begin position="776"/>
        <end position="790"/>
    </location>
</feature>
<keyword evidence="12" id="KW-1185">Reference proteome</keyword>
<dbReference type="Gene3D" id="3.30.1360.70">
    <property type="entry name" value="Arginyl tRNA synthetase N-terminal domain"/>
    <property type="match status" value="1"/>
</dbReference>
<evidence type="ECO:0000256" key="6">
    <source>
        <dbReference type="ARBA" id="ARBA00022917"/>
    </source>
</evidence>
<evidence type="ECO:0000256" key="7">
    <source>
        <dbReference type="ARBA" id="ARBA00023146"/>
    </source>
</evidence>
<keyword evidence="5" id="KW-0067">ATP-binding</keyword>
<evidence type="ECO:0000256" key="8">
    <source>
        <dbReference type="ARBA" id="ARBA00049339"/>
    </source>
</evidence>
<keyword evidence="6" id="KW-0648">Protein biosynthesis</keyword>
<evidence type="ECO:0000313" key="12">
    <source>
        <dbReference type="Proteomes" id="UP001199106"/>
    </source>
</evidence>
<dbReference type="GO" id="GO:0004814">
    <property type="term" value="F:arginine-tRNA ligase activity"/>
    <property type="evidence" value="ECO:0007669"/>
    <property type="project" value="UniProtKB-EC"/>
</dbReference>
<dbReference type="GO" id="GO:0005739">
    <property type="term" value="C:mitochondrion"/>
    <property type="evidence" value="ECO:0007669"/>
    <property type="project" value="TreeGrafter"/>
</dbReference>
<name>A0AAD4NWJ7_9PLEO</name>
<dbReference type="SUPFAM" id="SSF47323">
    <property type="entry name" value="Anticodon-binding domain of a subclass of class I aminoacyl-tRNA synthetases"/>
    <property type="match status" value="1"/>
</dbReference>